<name>A0A4R3VWW0_9SPHI</name>
<evidence type="ECO:0000313" key="4">
    <source>
        <dbReference type="Proteomes" id="UP000295197"/>
    </source>
</evidence>
<protein>
    <submittedName>
        <fullName evidence="3">GLPGLI family protein</fullName>
    </submittedName>
</protein>
<organism evidence="3 4">
    <name type="scientific">Sphingobacterium alimentarium</name>
    <dbReference type="NCBI Taxonomy" id="797292"/>
    <lineage>
        <taxon>Bacteria</taxon>
        <taxon>Pseudomonadati</taxon>
        <taxon>Bacteroidota</taxon>
        <taxon>Sphingobacteriia</taxon>
        <taxon>Sphingobacteriales</taxon>
        <taxon>Sphingobacteriaceae</taxon>
        <taxon>Sphingobacterium</taxon>
    </lineage>
</organism>
<keyword evidence="2" id="KW-0732">Signal</keyword>
<feature type="compositionally biased region" description="Low complexity" evidence="1">
    <location>
        <begin position="243"/>
        <end position="253"/>
    </location>
</feature>
<dbReference type="Proteomes" id="UP000295197">
    <property type="component" value="Unassembled WGS sequence"/>
</dbReference>
<accession>A0A4R3VWW0</accession>
<evidence type="ECO:0000256" key="2">
    <source>
        <dbReference type="SAM" id="SignalP"/>
    </source>
</evidence>
<dbReference type="OrthoDB" id="1440774at2"/>
<dbReference type="Pfam" id="PF22252">
    <property type="entry name" value="PNGase_F-II_N"/>
    <property type="match status" value="1"/>
</dbReference>
<dbReference type="RefSeq" id="WP_132778081.1">
    <property type="nucleotide sequence ID" value="NZ_SMBZ01000028.1"/>
</dbReference>
<evidence type="ECO:0000313" key="3">
    <source>
        <dbReference type="EMBL" id="TCV11390.1"/>
    </source>
</evidence>
<feature type="chain" id="PRO_5020819136" evidence="2">
    <location>
        <begin position="19"/>
        <end position="305"/>
    </location>
</feature>
<dbReference type="NCBIfam" id="TIGR01200">
    <property type="entry name" value="GLPGLI"/>
    <property type="match status" value="1"/>
</dbReference>
<dbReference type="EMBL" id="SMBZ01000028">
    <property type="protein sequence ID" value="TCV11390.1"/>
    <property type="molecule type" value="Genomic_DNA"/>
</dbReference>
<proteinExistence type="predicted"/>
<gene>
    <name evidence="3" type="ORF">EDC17_102825</name>
</gene>
<evidence type="ECO:0000256" key="1">
    <source>
        <dbReference type="SAM" id="MobiDB-lite"/>
    </source>
</evidence>
<sequence>MRHFVLIIFSLTSFISYAQEVPIAKIYYVFKHINDTTQRDKFLQDDVKTLLGQYSSYYTTASQEKMEAAINQQMSSASFDGNLVISRSGTAIKSSYIIDVHKNKIDHIYKIAGRDYLLDEEMPELDWEILEDTKEIGGYTCQKAVANFKGRVYEAWFTTEIPMPFGPWKLQGLPGLILAAADTKNEVIFEYAGFEKTEGNSTVRIDIPMNATKVTQEEVNKLDKAFKENPSAFMSAQSGGSGRVVSSGNSGGSTATVTVVGRNSGSVDRAPAPQLDASKIKSVNIKNDEGYKPSRVTNNPIELIP</sequence>
<reference evidence="3 4" key="1">
    <citation type="submission" date="2019-03" db="EMBL/GenBank/DDBJ databases">
        <title>Genomic Encyclopedia of Type Strains, Phase IV (KMG-IV): sequencing the most valuable type-strain genomes for metagenomic binning, comparative biology and taxonomic classification.</title>
        <authorList>
            <person name="Goeker M."/>
        </authorList>
    </citation>
    <scope>NUCLEOTIDE SEQUENCE [LARGE SCALE GENOMIC DNA]</scope>
    <source>
        <strain evidence="3 4">DSM 22362</strain>
    </source>
</reference>
<comment type="caution">
    <text evidence="3">The sequence shown here is derived from an EMBL/GenBank/DDBJ whole genome shotgun (WGS) entry which is preliminary data.</text>
</comment>
<feature type="region of interest" description="Disordered" evidence="1">
    <location>
        <begin position="234"/>
        <end position="253"/>
    </location>
</feature>
<dbReference type="AlphaFoldDB" id="A0A4R3VWW0"/>
<feature type="signal peptide" evidence="2">
    <location>
        <begin position="1"/>
        <end position="18"/>
    </location>
</feature>
<keyword evidence="4" id="KW-1185">Reference proteome</keyword>
<dbReference type="InterPro" id="IPR005901">
    <property type="entry name" value="GLPGLI"/>
</dbReference>